<feature type="compositionally biased region" description="Basic and acidic residues" evidence="1">
    <location>
        <begin position="50"/>
        <end position="72"/>
    </location>
</feature>
<gene>
    <name evidence="3" type="ORF">P171DRAFT_444896</name>
</gene>
<dbReference type="EMBL" id="MU001502">
    <property type="protein sequence ID" value="KAF2443481.1"/>
    <property type="molecule type" value="Genomic_DNA"/>
</dbReference>
<proteinExistence type="predicted"/>
<feature type="region of interest" description="Disordered" evidence="1">
    <location>
        <begin position="46"/>
        <end position="111"/>
    </location>
</feature>
<accession>A0A9P4UAW3</accession>
<evidence type="ECO:0000313" key="4">
    <source>
        <dbReference type="Proteomes" id="UP000799764"/>
    </source>
</evidence>
<protein>
    <submittedName>
        <fullName evidence="3">Uncharacterized protein</fullName>
    </submittedName>
</protein>
<sequence length="111" mass="12355">MRAPNVALFLLSFLIFYTISAPVKENTGLTSLLDSPVFVKSILPGGSSSEIHDQARGLVSKEQDIGPDLEKRRGGRGGSRTRIRRPARKRPNKKKKPAQTKKKPRSLLYNN</sequence>
<keyword evidence="2" id="KW-0732">Signal</keyword>
<feature type="signal peptide" evidence="2">
    <location>
        <begin position="1"/>
        <end position="20"/>
    </location>
</feature>
<comment type="caution">
    <text evidence="3">The sequence shown here is derived from an EMBL/GenBank/DDBJ whole genome shotgun (WGS) entry which is preliminary data.</text>
</comment>
<feature type="chain" id="PRO_5040207125" evidence="2">
    <location>
        <begin position="21"/>
        <end position="111"/>
    </location>
</feature>
<name>A0A9P4UAW3_9PLEO</name>
<organism evidence="3 4">
    <name type="scientific">Karstenula rhodostoma CBS 690.94</name>
    <dbReference type="NCBI Taxonomy" id="1392251"/>
    <lineage>
        <taxon>Eukaryota</taxon>
        <taxon>Fungi</taxon>
        <taxon>Dikarya</taxon>
        <taxon>Ascomycota</taxon>
        <taxon>Pezizomycotina</taxon>
        <taxon>Dothideomycetes</taxon>
        <taxon>Pleosporomycetidae</taxon>
        <taxon>Pleosporales</taxon>
        <taxon>Massarineae</taxon>
        <taxon>Didymosphaeriaceae</taxon>
        <taxon>Karstenula</taxon>
    </lineage>
</organism>
<reference evidence="3" key="1">
    <citation type="journal article" date="2020" name="Stud. Mycol.">
        <title>101 Dothideomycetes genomes: a test case for predicting lifestyles and emergence of pathogens.</title>
        <authorList>
            <person name="Haridas S."/>
            <person name="Albert R."/>
            <person name="Binder M."/>
            <person name="Bloem J."/>
            <person name="Labutti K."/>
            <person name="Salamov A."/>
            <person name="Andreopoulos B."/>
            <person name="Baker S."/>
            <person name="Barry K."/>
            <person name="Bills G."/>
            <person name="Bluhm B."/>
            <person name="Cannon C."/>
            <person name="Castanera R."/>
            <person name="Culley D."/>
            <person name="Daum C."/>
            <person name="Ezra D."/>
            <person name="Gonzalez J."/>
            <person name="Henrissat B."/>
            <person name="Kuo A."/>
            <person name="Liang C."/>
            <person name="Lipzen A."/>
            <person name="Lutzoni F."/>
            <person name="Magnuson J."/>
            <person name="Mondo S."/>
            <person name="Nolan M."/>
            <person name="Ohm R."/>
            <person name="Pangilinan J."/>
            <person name="Park H.-J."/>
            <person name="Ramirez L."/>
            <person name="Alfaro M."/>
            <person name="Sun H."/>
            <person name="Tritt A."/>
            <person name="Yoshinaga Y."/>
            <person name="Zwiers L.-H."/>
            <person name="Turgeon B."/>
            <person name="Goodwin S."/>
            <person name="Spatafora J."/>
            <person name="Crous P."/>
            <person name="Grigoriev I."/>
        </authorList>
    </citation>
    <scope>NUCLEOTIDE SEQUENCE</scope>
    <source>
        <strain evidence="3">CBS 690.94</strain>
    </source>
</reference>
<evidence type="ECO:0000256" key="2">
    <source>
        <dbReference type="SAM" id="SignalP"/>
    </source>
</evidence>
<dbReference type="AlphaFoldDB" id="A0A9P4UAW3"/>
<keyword evidence="4" id="KW-1185">Reference proteome</keyword>
<dbReference type="Proteomes" id="UP000799764">
    <property type="component" value="Unassembled WGS sequence"/>
</dbReference>
<evidence type="ECO:0000256" key="1">
    <source>
        <dbReference type="SAM" id="MobiDB-lite"/>
    </source>
</evidence>
<feature type="compositionally biased region" description="Basic residues" evidence="1">
    <location>
        <begin position="73"/>
        <end position="105"/>
    </location>
</feature>
<evidence type="ECO:0000313" key="3">
    <source>
        <dbReference type="EMBL" id="KAF2443481.1"/>
    </source>
</evidence>